<proteinExistence type="predicted"/>
<dbReference type="Proteomes" id="UP000789366">
    <property type="component" value="Unassembled WGS sequence"/>
</dbReference>
<protein>
    <submittedName>
        <fullName evidence="1">13664_t:CDS:1</fullName>
    </submittedName>
</protein>
<feature type="non-terminal residue" evidence="1">
    <location>
        <position position="41"/>
    </location>
</feature>
<gene>
    <name evidence="1" type="ORF">SPELUC_LOCUS11506</name>
</gene>
<evidence type="ECO:0000313" key="2">
    <source>
        <dbReference type="Proteomes" id="UP000789366"/>
    </source>
</evidence>
<name>A0ACA9PDU4_9GLOM</name>
<sequence>MQEQQLSEMQTQPSKMQAQQEIQINNMLVESQDIDDNNKST</sequence>
<reference evidence="1" key="1">
    <citation type="submission" date="2021-06" db="EMBL/GenBank/DDBJ databases">
        <authorList>
            <person name="Kallberg Y."/>
            <person name="Tangrot J."/>
            <person name="Rosling A."/>
        </authorList>
    </citation>
    <scope>NUCLEOTIDE SEQUENCE</scope>
    <source>
        <strain evidence="1">28 12/20/2015</strain>
    </source>
</reference>
<evidence type="ECO:0000313" key="1">
    <source>
        <dbReference type="EMBL" id="CAG8705647.1"/>
    </source>
</evidence>
<keyword evidence="2" id="KW-1185">Reference proteome</keyword>
<accession>A0ACA9PDU4</accession>
<organism evidence="1 2">
    <name type="scientific">Cetraspora pellucida</name>
    <dbReference type="NCBI Taxonomy" id="1433469"/>
    <lineage>
        <taxon>Eukaryota</taxon>
        <taxon>Fungi</taxon>
        <taxon>Fungi incertae sedis</taxon>
        <taxon>Mucoromycota</taxon>
        <taxon>Glomeromycotina</taxon>
        <taxon>Glomeromycetes</taxon>
        <taxon>Diversisporales</taxon>
        <taxon>Gigasporaceae</taxon>
        <taxon>Cetraspora</taxon>
    </lineage>
</organism>
<comment type="caution">
    <text evidence="1">The sequence shown here is derived from an EMBL/GenBank/DDBJ whole genome shotgun (WGS) entry which is preliminary data.</text>
</comment>
<dbReference type="EMBL" id="CAJVPW010024648">
    <property type="protein sequence ID" value="CAG8705647.1"/>
    <property type="molecule type" value="Genomic_DNA"/>
</dbReference>